<sequence>MRHRRSCRYMSPDLTSIQSLRLAEPGTMPRTVARPRVQSGDAAVDVCELALEILRISVIHEFPDVRNSAELILHSMLGQVRH</sequence>
<proteinExistence type="predicted"/>
<accession>A0A7W6FX73</accession>
<keyword evidence="2" id="KW-1185">Reference proteome</keyword>
<dbReference type="AlphaFoldDB" id="A0A7W6FX73"/>
<evidence type="ECO:0000313" key="2">
    <source>
        <dbReference type="Proteomes" id="UP000531216"/>
    </source>
</evidence>
<reference evidence="1 2" key="1">
    <citation type="submission" date="2020-08" db="EMBL/GenBank/DDBJ databases">
        <title>Genomic Encyclopedia of Type Strains, Phase IV (KMG-IV): sequencing the most valuable type-strain genomes for metagenomic binning, comparative biology and taxonomic classification.</title>
        <authorList>
            <person name="Goeker M."/>
        </authorList>
    </citation>
    <scope>NUCLEOTIDE SEQUENCE [LARGE SCALE GENOMIC DNA]</scope>
    <source>
        <strain evidence="1 2">DSM 25024</strain>
    </source>
</reference>
<dbReference type="EMBL" id="JACIDO010000012">
    <property type="protein sequence ID" value="MBB3937802.1"/>
    <property type="molecule type" value="Genomic_DNA"/>
</dbReference>
<evidence type="ECO:0000313" key="1">
    <source>
        <dbReference type="EMBL" id="MBB3937802.1"/>
    </source>
</evidence>
<gene>
    <name evidence="1" type="ORF">GGR05_003971</name>
</gene>
<protein>
    <submittedName>
        <fullName evidence="1">Uncharacterized protein</fullName>
    </submittedName>
</protein>
<comment type="caution">
    <text evidence="1">The sequence shown here is derived from an EMBL/GenBank/DDBJ whole genome shotgun (WGS) entry which is preliminary data.</text>
</comment>
<dbReference type="OrthoDB" id="9848014at2"/>
<dbReference type="RefSeq" id="WP_139224697.1">
    <property type="nucleotide sequence ID" value="NZ_CP181348.1"/>
</dbReference>
<name>A0A7W6FX73_9HYPH</name>
<organism evidence="1 2">
    <name type="scientific">Aureimonas phyllosphaerae</name>
    <dbReference type="NCBI Taxonomy" id="1166078"/>
    <lineage>
        <taxon>Bacteria</taxon>
        <taxon>Pseudomonadati</taxon>
        <taxon>Pseudomonadota</taxon>
        <taxon>Alphaproteobacteria</taxon>
        <taxon>Hyphomicrobiales</taxon>
        <taxon>Aurantimonadaceae</taxon>
        <taxon>Aureimonas</taxon>
    </lineage>
</organism>
<dbReference type="Proteomes" id="UP000531216">
    <property type="component" value="Unassembled WGS sequence"/>
</dbReference>